<sequence length="158" mass="18229">MKEVININNVSSRLIDLNSIDNSEEIIISNSIIDEINFASLIFSKKVCISKCIIDKFVIHSSWFEGELNFVDNIVLSDIDYQMGGHNITNFVLERNLFNGFFSFFDCQFEGDVIVKNNIFKKGSDLLLKEDKGFDNLFERQLIIENNIGRLDMFLDLI</sequence>
<comment type="caution">
    <text evidence="1">The sequence shown here is derived from an EMBL/GenBank/DDBJ whole genome shotgun (WGS) entry which is preliminary data.</text>
</comment>
<evidence type="ECO:0000313" key="1">
    <source>
        <dbReference type="EMBL" id="MBB4622741.1"/>
    </source>
</evidence>
<dbReference type="RefSeq" id="WP_183671121.1">
    <property type="nucleotide sequence ID" value="NZ_BMPB01000012.1"/>
</dbReference>
<proteinExistence type="predicted"/>
<reference evidence="1 2" key="1">
    <citation type="submission" date="2020-08" db="EMBL/GenBank/DDBJ databases">
        <title>Genomic Encyclopedia of Type Strains, Phase IV (KMG-IV): sequencing the most valuable type-strain genomes for metagenomic binning, comparative biology and taxonomic classification.</title>
        <authorList>
            <person name="Goeker M."/>
        </authorList>
    </citation>
    <scope>NUCLEOTIDE SEQUENCE [LARGE SCALE GENOMIC DNA]</scope>
    <source>
        <strain evidence="1 2">DSM 102983</strain>
    </source>
</reference>
<protein>
    <recommendedName>
        <fullName evidence="3">Pentapeptide repeat-containing protein</fullName>
    </recommendedName>
</protein>
<name>A0ABR6KMK2_9BACT</name>
<gene>
    <name evidence="1" type="ORF">GGQ57_002641</name>
</gene>
<evidence type="ECO:0008006" key="3">
    <source>
        <dbReference type="Google" id="ProtNLM"/>
    </source>
</evidence>
<dbReference type="Proteomes" id="UP000533637">
    <property type="component" value="Unassembled WGS sequence"/>
</dbReference>
<evidence type="ECO:0000313" key="2">
    <source>
        <dbReference type="Proteomes" id="UP000533637"/>
    </source>
</evidence>
<organism evidence="1 2">
    <name type="scientific">Parabacteroides faecis</name>
    <dbReference type="NCBI Taxonomy" id="1217282"/>
    <lineage>
        <taxon>Bacteria</taxon>
        <taxon>Pseudomonadati</taxon>
        <taxon>Bacteroidota</taxon>
        <taxon>Bacteroidia</taxon>
        <taxon>Bacteroidales</taxon>
        <taxon>Tannerellaceae</taxon>
        <taxon>Parabacteroides</taxon>
    </lineage>
</organism>
<keyword evidence="2" id="KW-1185">Reference proteome</keyword>
<dbReference type="EMBL" id="JACHOC010000004">
    <property type="protein sequence ID" value="MBB4622741.1"/>
    <property type="molecule type" value="Genomic_DNA"/>
</dbReference>
<accession>A0ABR6KMK2</accession>